<accession>A0ACC1NQH1</accession>
<keyword evidence="2" id="KW-1185">Reference proteome</keyword>
<name>A0ACC1NQH1_9HYPO</name>
<organism evidence="1 2">
    <name type="scientific">Zarea fungicola</name>
    <dbReference type="NCBI Taxonomy" id="93591"/>
    <lineage>
        <taxon>Eukaryota</taxon>
        <taxon>Fungi</taxon>
        <taxon>Dikarya</taxon>
        <taxon>Ascomycota</taxon>
        <taxon>Pezizomycotina</taxon>
        <taxon>Sordariomycetes</taxon>
        <taxon>Hypocreomycetidae</taxon>
        <taxon>Hypocreales</taxon>
        <taxon>Cordycipitaceae</taxon>
        <taxon>Zarea</taxon>
    </lineage>
</organism>
<dbReference type="Proteomes" id="UP001143910">
    <property type="component" value="Unassembled WGS sequence"/>
</dbReference>
<gene>
    <name evidence="1" type="ORF">NQ176_g2230</name>
</gene>
<proteinExistence type="predicted"/>
<evidence type="ECO:0000313" key="1">
    <source>
        <dbReference type="EMBL" id="KAJ2981106.1"/>
    </source>
</evidence>
<sequence length="418" mass="45569">MPLKVAIVGGGIAGITAAAALTRSGHEVEIFEKSAFALEIGAAVFVAPNGIKVLKSLGFDLGRARASRLDNWVVASGISLTKLEIQNLTHAPTSFGNAYYAIHRMDLHTELMRIANIHNGCDGGDDAPNGPILHLSSPVAKVDAMDGKVELQDGTVHRADIVVGADGLRSVVRGAVQGNIDGSDMLQTKLNAFRFLIPTQELLSIPEGRNLMSWKHLGLALFVDSDNIQDERSIVCDTVQNFVGIHPAGQNANGNLDYKTQILREFGHFSPQLVSLLHIAQDIKIWPLYAMNPLPKWSRDKAVLIGDAAHPMLPFSGQAANQALEDGVTLGRLFKCIDDAALVPNRLKLFESLRIKRASRIQTLSSVRAKSEHLIRDSIQPYMEPGIQLPSSLSERLYHDALFDALATCEKFLQNQKR</sequence>
<dbReference type="EMBL" id="JANJQO010000152">
    <property type="protein sequence ID" value="KAJ2981106.1"/>
    <property type="molecule type" value="Genomic_DNA"/>
</dbReference>
<comment type="caution">
    <text evidence="1">The sequence shown here is derived from an EMBL/GenBank/DDBJ whole genome shotgun (WGS) entry which is preliminary data.</text>
</comment>
<evidence type="ECO:0000313" key="2">
    <source>
        <dbReference type="Proteomes" id="UP001143910"/>
    </source>
</evidence>
<reference evidence="1" key="1">
    <citation type="submission" date="2022-08" db="EMBL/GenBank/DDBJ databases">
        <title>Genome Sequence of Lecanicillium fungicola.</title>
        <authorList>
            <person name="Buettner E."/>
        </authorList>
    </citation>
    <scope>NUCLEOTIDE SEQUENCE</scope>
    <source>
        <strain evidence="1">Babe33</strain>
    </source>
</reference>
<protein>
    <submittedName>
        <fullName evidence="1">Uncharacterized protein</fullName>
    </submittedName>
</protein>